<protein>
    <submittedName>
        <fullName evidence="1">Uncharacterized protein</fullName>
    </submittedName>
</protein>
<comment type="caution">
    <text evidence="1">The sequence shown here is derived from an EMBL/GenBank/DDBJ whole genome shotgun (WGS) entry which is preliminary data.</text>
</comment>
<sequence length="141" mass="15396">MEPTTLTAAAIATLALTKAFEKTIEKFTEVALAKMSELRKKIWDKFRGNLKAETALAAAEKGSKSDLDRVAAYLQVVMNEEPEFARQIEKLAREIQQEINSSGVQGQNLQNVYGGEAEQNNAIKTNAPVIQGGSGHTITFN</sequence>
<reference evidence="1" key="1">
    <citation type="submission" date="2020-09" db="EMBL/GenBank/DDBJ databases">
        <title>Iningainema tapete sp. nov. (Scytonemataceae, Cyanobacteria) from greenhouses in central Florida (USA) produces two types of nodularin with biosynthetic potential for microcystin-LR and anabaenopeptins.</title>
        <authorList>
            <person name="Berthold D.E."/>
            <person name="Lefler F.W."/>
            <person name="Huang I.-S."/>
            <person name="Abdulla H."/>
            <person name="Zimba P.V."/>
            <person name="Laughinghouse H.D. IV."/>
        </authorList>
    </citation>
    <scope>NUCLEOTIDE SEQUENCE</scope>
    <source>
        <strain evidence="1">BLCCT55</strain>
    </source>
</reference>
<keyword evidence="2" id="KW-1185">Reference proteome</keyword>
<accession>A0A8J7BXG3</accession>
<dbReference type="RefSeq" id="WP_190829909.1">
    <property type="nucleotide sequence ID" value="NZ_CAWPPI010000060.1"/>
</dbReference>
<evidence type="ECO:0000313" key="2">
    <source>
        <dbReference type="Proteomes" id="UP000629098"/>
    </source>
</evidence>
<dbReference type="EMBL" id="JACXAE010000060">
    <property type="protein sequence ID" value="MBD2773747.1"/>
    <property type="molecule type" value="Genomic_DNA"/>
</dbReference>
<proteinExistence type="predicted"/>
<evidence type="ECO:0000313" key="1">
    <source>
        <dbReference type="EMBL" id="MBD2773747.1"/>
    </source>
</evidence>
<name>A0A8J7BXG3_9CYAN</name>
<gene>
    <name evidence="1" type="ORF">ICL16_17130</name>
</gene>
<organism evidence="1 2">
    <name type="scientific">Iningainema tapete BLCC-T55</name>
    <dbReference type="NCBI Taxonomy" id="2748662"/>
    <lineage>
        <taxon>Bacteria</taxon>
        <taxon>Bacillati</taxon>
        <taxon>Cyanobacteriota</taxon>
        <taxon>Cyanophyceae</taxon>
        <taxon>Nostocales</taxon>
        <taxon>Scytonemataceae</taxon>
        <taxon>Iningainema tapete</taxon>
    </lineage>
</organism>
<dbReference type="Proteomes" id="UP000629098">
    <property type="component" value="Unassembled WGS sequence"/>
</dbReference>
<dbReference type="AlphaFoldDB" id="A0A8J7BXG3"/>